<dbReference type="EMBL" id="CP045529">
    <property type="protein sequence ID" value="QFU98513.1"/>
    <property type="molecule type" value="Genomic_DNA"/>
</dbReference>
<dbReference type="InterPro" id="IPR014016">
    <property type="entry name" value="UvrD-like_ATP-bd"/>
</dbReference>
<dbReference type="GO" id="GO:0003677">
    <property type="term" value="F:DNA binding"/>
    <property type="evidence" value="ECO:0007669"/>
    <property type="project" value="InterPro"/>
</dbReference>
<comment type="catalytic activity">
    <reaction evidence="6">
        <text>Couples ATP hydrolysis with the unwinding of duplex DNA by translocating in the 3'-5' direction.</text>
        <dbReference type="EC" id="5.6.2.4"/>
    </reaction>
</comment>
<evidence type="ECO:0000256" key="4">
    <source>
        <dbReference type="ARBA" id="ARBA00022840"/>
    </source>
</evidence>
<dbReference type="GO" id="GO:0005524">
    <property type="term" value="F:ATP binding"/>
    <property type="evidence" value="ECO:0007669"/>
    <property type="project" value="UniProtKB-UniRule"/>
</dbReference>
<dbReference type="InterPro" id="IPR014017">
    <property type="entry name" value="DNA_helicase_UvrD-like_C"/>
</dbReference>
<evidence type="ECO:0000313" key="13">
    <source>
        <dbReference type="Proteomes" id="UP000326702"/>
    </source>
</evidence>
<evidence type="ECO:0000256" key="9">
    <source>
        <dbReference type="PROSITE-ProRule" id="PRU00560"/>
    </source>
</evidence>
<accession>A0A5P9QAP2</accession>
<gene>
    <name evidence="12" type="ORF">KDY119_02029</name>
</gene>
<evidence type="ECO:0000256" key="3">
    <source>
        <dbReference type="ARBA" id="ARBA00022806"/>
    </source>
</evidence>
<dbReference type="Gene3D" id="3.40.50.300">
    <property type="entry name" value="P-loop containing nucleotide triphosphate hydrolases"/>
    <property type="match status" value="2"/>
</dbReference>
<evidence type="ECO:0000256" key="2">
    <source>
        <dbReference type="ARBA" id="ARBA00022801"/>
    </source>
</evidence>
<dbReference type="GO" id="GO:0016887">
    <property type="term" value="F:ATP hydrolysis activity"/>
    <property type="evidence" value="ECO:0007669"/>
    <property type="project" value="RHEA"/>
</dbReference>
<evidence type="ECO:0000259" key="11">
    <source>
        <dbReference type="PROSITE" id="PS51198"/>
    </source>
</evidence>
<dbReference type="AlphaFoldDB" id="A0A5P9QAP2"/>
<reference evidence="12 13" key="1">
    <citation type="submission" date="2019-10" db="EMBL/GenBank/DDBJ databases">
        <title>Genome sequence of Luteimicrobium xylanilyticum HY-24.</title>
        <authorList>
            <person name="Kim D.Y."/>
            <person name="Park H.-Y."/>
        </authorList>
    </citation>
    <scope>NUCLEOTIDE SEQUENCE [LARGE SCALE GENOMIC DNA]</scope>
    <source>
        <strain evidence="12 13">HY-24</strain>
    </source>
</reference>
<dbReference type="EC" id="5.6.2.4" evidence="7"/>
<dbReference type="PANTHER" id="PTHR11070">
    <property type="entry name" value="UVRD / RECB / PCRA DNA HELICASE FAMILY MEMBER"/>
    <property type="match status" value="1"/>
</dbReference>
<feature type="region of interest" description="Disordered" evidence="10">
    <location>
        <begin position="111"/>
        <end position="133"/>
    </location>
</feature>
<feature type="domain" description="UvrD-like helicase ATP-binding" evidence="11">
    <location>
        <begin position="257"/>
        <end position="589"/>
    </location>
</feature>
<keyword evidence="5" id="KW-0413">Isomerase</keyword>
<evidence type="ECO:0000256" key="1">
    <source>
        <dbReference type="ARBA" id="ARBA00022741"/>
    </source>
</evidence>
<organism evidence="12 13">
    <name type="scientific">Luteimicrobium xylanilyticum</name>
    <dbReference type="NCBI Taxonomy" id="1133546"/>
    <lineage>
        <taxon>Bacteria</taxon>
        <taxon>Bacillati</taxon>
        <taxon>Actinomycetota</taxon>
        <taxon>Actinomycetes</taxon>
        <taxon>Micrococcales</taxon>
        <taxon>Luteimicrobium</taxon>
    </lineage>
</organism>
<evidence type="ECO:0000256" key="5">
    <source>
        <dbReference type="ARBA" id="ARBA00023235"/>
    </source>
</evidence>
<dbReference type="PROSITE" id="PS51198">
    <property type="entry name" value="UVRD_HELICASE_ATP_BIND"/>
    <property type="match status" value="1"/>
</dbReference>
<sequence>MAEIIWQREAPGLDPAVHAKVSAFLGKLREDDTAPGLHIEKINGADPLIRTGRVNQQWRALLVRVQGTDGPPHYIYLGTYNHDEAIALAKTHRVEINQTNGVAELIKASLQGTPPQRKTQAKPAAKPKPDDISTASWSRLEVQGITVEDLVGLGMRRSFAEAAFATTDDDGLQELADTVDGLWQGYAMLDLAFGASLDAVRERYSLDWTPSAGARTEDDLLKALRHPAARLEFAFLETDEDFQAAIEARDFGAWRTFLHPEQRDYATRRRSGSFRVTGGAGTGKTVVLLHRARHLARQNPDARIVLTTYNTTLADSLRDNLLLLDSTVQIAPDLGTSGVYVAGVDAIARRVLASTNALGLPLRDAVQTVLGPRGTNILGMTGDETWVRAAKSAPTGALPEGLLTPAFLEAEYATSVLPHRVLDARGYARVPRRGRGVALNRAERNDLWTVVEGYRSFASLGGTTSFEEKAAVAAAALELGASRGGKQVADHVLVDEAQDLSPSRLLLLRALVAPGPDDLFLAEDAQQRIYGQKVVLAHYGIKISGRSRRLTLNYRTTAENLAFALRVLDGGDFEDLDGDITEKAGYRSARRGPTPELIEASGKLDEYARAATRLKRWIDDGDTPDELGVLVRSTRDVDTLLESIRSFGVPVQAVANRERPPAAKVALMTMHRAKGMEFRRVIMLGMAAGARPSSAALPEADQADAMQRQRSLIYVAATRARDELVVMWSGRRSSLVPSVKGEPPS</sequence>
<dbReference type="RefSeq" id="WP_051136510.1">
    <property type="nucleotide sequence ID" value="NZ_BAABIH010000017.1"/>
</dbReference>
<protein>
    <recommendedName>
        <fullName evidence="7">DNA 3'-5' helicase</fullName>
        <ecNumber evidence="7">5.6.2.4</ecNumber>
    </recommendedName>
</protein>
<evidence type="ECO:0000313" key="12">
    <source>
        <dbReference type="EMBL" id="QFU98513.1"/>
    </source>
</evidence>
<dbReference type="InterPro" id="IPR027417">
    <property type="entry name" value="P-loop_NTPase"/>
</dbReference>
<dbReference type="OrthoDB" id="5298826at2"/>
<dbReference type="Pfam" id="PF13245">
    <property type="entry name" value="AAA_19"/>
    <property type="match status" value="1"/>
</dbReference>
<keyword evidence="3 9" id="KW-0347">Helicase</keyword>
<dbReference type="Pfam" id="PF13361">
    <property type="entry name" value="UvrD_C"/>
    <property type="match status" value="1"/>
</dbReference>
<proteinExistence type="predicted"/>
<dbReference type="KEGG" id="lxl:KDY119_02029"/>
<comment type="catalytic activity">
    <reaction evidence="8">
        <text>ATP + H2O = ADP + phosphate + H(+)</text>
        <dbReference type="Rhea" id="RHEA:13065"/>
        <dbReference type="ChEBI" id="CHEBI:15377"/>
        <dbReference type="ChEBI" id="CHEBI:15378"/>
        <dbReference type="ChEBI" id="CHEBI:30616"/>
        <dbReference type="ChEBI" id="CHEBI:43474"/>
        <dbReference type="ChEBI" id="CHEBI:456216"/>
        <dbReference type="EC" id="5.6.2.4"/>
    </reaction>
</comment>
<evidence type="ECO:0000256" key="10">
    <source>
        <dbReference type="SAM" id="MobiDB-lite"/>
    </source>
</evidence>
<evidence type="ECO:0000256" key="6">
    <source>
        <dbReference type="ARBA" id="ARBA00034617"/>
    </source>
</evidence>
<dbReference type="SUPFAM" id="SSF52540">
    <property type="entry name" value="P-loop containing nucleoside triphosphate hydrolases"/>
    <property type="match status" value="1"/>
</dbReference>
<dbReference type="PANTHER" id="PTHR11070:SF2">
    <property type="entry name" value="ATP-DEPENDENT DNA HELICASE SRS2"/>
    <property type="match status" value="1"/>
</dbReference>
<dbReference type="GO" id="GO:0000725">
    <property type="term" value="P:recombinational repair"/>
    <property type="evidence" value="ECO:0007669"/>
    <property type="project" value="TreeGrafter"/>
</dbReference>
<dbReference type="Proteomes" id="UP000326702">
    <property type="component" value="Chromosome"/>
</dbReference>
<name>A0A5P9QAP2_9MICO</name>
<keyword evidence="13" id="KW-1185">Reference proteome</keyword>
<dbReference type="InterPro" id="IPR000212">
    <property type="entry name" value="DNA_helicase_UvrD/REP"/>
</dbReference>
<evidence type="ECO:0000256" key="7">
    <source>
        <dbReference type="ARBA" id="ARBA00034808"/>
    </source>
</evidence>
<feature type="binding site" evidence="9">
    <location>
        <begin position="278"/>
        <end position="285"/>
    </location>
    <ligand>
        <name>ATP</name>
        <dbReference type="ChEBI" id="CHEBI:30616"/>
    </ligand>
</feature>
<evidence type="ECO:0000256" key="8">
    <source>
        <dbReference type="ARBA" id="ARBA00048988"/>
    </source>
</evidence>
<keyword evidence="2 9" id="KW-0378">Hydrolase</keyword>
<keyword evidence="4 9" id="KW-0067">ATP-binding</keyword>
<dbReference type="GO" id="GO:0043138">
    <property type="term" value="F:3'-5' DNA helicase activity"/>
    <property type="evidence" value="ECO:0007669"/>
    <property type="project" value="UniProtKB-EC"/>
</dbReference>
<keyword evidence="1 9" id="KW-0547">Nucleotide-binding</keyword>